<organism evidence="10 11">
    <name type="scientific">Terribacillus saccharophilus</name>
    <dbReference type="NCBI Taxonomy" id="361277"/>
    <lineage>
        <taxon>Bacteria</taxon>
        <taxon>Bacillati</taxon>
        <taxon>Bacillota</taxon>
        <taxon>Bacilli</taxon>
        <taxon>Bacillales</taxon>
        <taxon>Bacillaceae</taxon>
        <taxon>Terribacillus</taxon>
    </lineage>
</organism>
<dbReference type="Pfam" id="PF02073">
    <property type="entry name" value="Peptidase_M29"/>
    <property type="match status" value="1"/>
</dbReference>
<evidence type="ECO:0000313" key="11">
    <source>
        <dbReference type="Proteomes" id="UP000027980"/>
    </source>
</evidence>
<comment type="similarity">
    <text evidence="4">Belongs to the peptidase M29 family.</text>
</comment>
<dbReference type="Gene3D" id="3.40.1830.10">
    <property type="entry name" value="Thermophilic metalloprotease (M29)"/>
    <property type="match status" value="1"/>
</dbReference>
<dbReference type="InterPro" id="IPR035097">
    <property type="entry name" value="M29_N-terminal"/>
</dbReference>
<dbReference type="HOGENOM" id="CLU_054346_1_0_9"/>
<keyword evidence="5" id="KW-0031">Aminopeptidase</keyword>
<keyword evidence="9" id="KW-0482">Metalloprotease</keyword>
<evidence type="ECO:0000256" key="7">
    <source>
        <dbReference type="ARBA" id="ARBA00022723"/>
    </source>
</evidence>
<dbReference type="InterPro" id="IPR000787">
    <property type="entry name" value="Peptidase_M29"/>
</dbReference>
<sequence length="409" mass="45383">MQFEQKLEKYAELLLHIGLNVKQGQDLMIVADLAAAPFTKVVAQKAYEAGLRDVIVDYQDDNITKAKVKLAKEDDLDYFTPFRGRVYEELAAADTAFLELKTPNPSLFEGIDSARVARYTKAMGAARQGYQAHKTNGRVNWLIASVPTVEWAESVFPDSKGQAAIDKLWDAIFFTTRSDQENTVELWEQHVAAMKKNADHLNARDYRKLHYTGPGTDLTIELHPDSFWTCAEFMKEDGSTYIPNLPTEEVFTIPVKTGVNGTVSSTKPLNYAGTLLENFSLTFENGKVVDFTAEKGYETLKNLLETDEGAQFLGEVALVPHQSPISQSGIVFNNTLFDENASCHLALGQAIGMCVKDARNKSKEELMEIGFNYSLTHVDFMVGSGELSITGETPDGTTEAIFVNGNWAF</sequence>
<dbReference type="EMBL" id="CP008876">
    <property type="protein sequence ID" value="AIF67757.1"/>
    <property type="molecule type" value="Genomic_DNA"/>
</dbReference>
<dbReference type="SUPFAM" id="SSF144052">
    <property type="entry name" value="Thermophilic metalloprotease-like"/>
    <property type="match status" value="1"/>
</dbReference>
<name>A0A075LP42_9BACI</name>
<evidence type="ECO:0000256" key="9">
    <source>
        <dbReference type="ARBA" id="ARBA00023049"/>
    </source>
</evidence>
<dbReference type="KEGG" id="tap:GZ22_14660"/>
<dbReference type="PANTHER" id="PTHR34448:SF3">
    <property type="entry name" value="AMINOPEPTIDASE AMPS"/>
    <property type="match status" value="1"/>
</dbReference>
<gene>
    <name evidence="10" type="ORF">GZ22_14660</name>
</gene>
<evidence type="ECO:0000256" key="6">
    <source>
        <dbReference type="ARBA" id="ARBA00022670"/>
    </source>
</evidence>
<protein>
    <submittedName>
        <fullName evidence="10">Peptidase M29</fullName>
    </submittedName>
</protein>
<evidence type="ECO:0000313" key="10">
    <source>
        <dbReference type="EMBL" id="AIF67757.1"/>
    </source>
</evidence>
<dbReference type="RefSeq" id="WP_038563815.1">
    <property type="nucleotide sequence ID" value="NZ_CP008876.1"/>
</dbReference>
<keyword evidence="6" id="KW-0645">Protease</keyword>
<dbReference type="GO" id="GO:0004177">
    <property type="term" value="F:aminopeptidase activity"/>
    <property type="evidence" value="ECO:0007669"/>
    <property type="project" value="UniProtKB-KW"/>
</dbReference>
<keyword evidence="8" id="KW-0378">Hydrolase</keyword>
<dbReference type="PRINTS" id="PR00919">
    <property type="entry name" value="THERMOPTASE"/>
</dbReference>
<evidence type="ECO:0000256" key="5">
    <source>
        <dbReference type="ARBA" id="ARBA00022438"/>
    </source>
</evidence>
<keyword evidence="7" id="KW-0479">Metal-binding</keyword>
<evidence type="ECO:0000256" key="4">
    <source>
        <dbReference type="ARBA" id="ARBA00008236"/>
    </source>
</evidence>
<dbReference type="OrthoDB" id="9803993at2"/>
<evidence type="ECO:0000256" key="8">
    <source>
        <dbReference type="ARBA" id="ARBA00022801"/>
    </source>
</evidence>
<dbReference type="GO" id="GO:0006508">
    <property type="term" value="P:proteolysis"/>
    <property type="evidence" value="ECO:0007669"/>
    <property type="project" value="UniProtKB-KW"/>
</dbReference>
<dbReference type="InterPro" id="IPR052170">
    <property type="entry name" value="M29_Exopeptidase"/>
</dbReference>
<dbReference type="GO" id="GO:0046872">
    <property type="term" value="F:metal ion binding"/>
    <property type="evidence" value="ECO:0007669"/>
    <property type="project" value="UniProtKB-KW"/>
</dbReference>
<dbReference type="Proteomes" id="UP000027980">
    <property type="component" value="Chromosome"/>
</dbReference>
<comment type="cofactor">
    <cofactor evidence="1">
        <name>Co(2+)</name>
        <dbReference type="ChEBI" id="CHEBI:48828"/>
    </cofactor>
</comment>
<comment type="cofactor">
    <cofactor evidence="2">
        <name>Mg(2+)</name>
        <dbReference type="ChEBI" id="CHEBI:18420"/>
    </cofactor>
</comment>
<comment type="cofactor">
    <cofactor evidence="3">
        <name>Zn(2+)</name>
        <dbReference type="ChEBI" id="CHEBI:29105"/>
    </cofactor>
</comment>
<dbReference type="AlphaFoldDB" id="A0A075LP42"/>
<evidence type="ECO:0000256" key="1">
    <source>
        <dbReference type="ARBA" id="ARBA00001941"/>
    </source>
</evidence>
<dbReference type="GO" id="GO:0008237">
    <property type="term" value="F:metallopeptidase activity"/>
    <property type="evidence" value="ECO:0007669"/>
    <property type="project" value="UniProtKB-KW"/>
</dbReference>
<evidence type="ECO:0000256" key="3">
    <source>
        <dbReference type="ARBA" id="ARBA00001947"/>
    </source>
</evidence>
<evidence type="ECO:0000256" key="2">
    <source>
        <dbReference type="ARBA" id="ARBA00001946"/>
    </source>
</evidence>
<dbReference type="PANTHER" id="PTHR34448">
    <property type="entry name" value="AMINOPEPTIDASE"/>
    <property type="match status" value="1"/>
</dbReference>
<accession>A0A075LP42</accession>
<proteinExistence type="inferred from homology"/>
<reference evidence="10 11" key="1">
    <citation type="submission" date="2014-07" db="EMBL/GenBank/DDBJ databases">
        <title>Complete genome sequence of a moderately halophilic bacterium Terribacillus aidingensis MP602, isolated from Cryptomeria fortunei in Tianmu mountain in China.</title>
        <authorList>
            <person name="Wang Y."/>
            <person name="Lu P."/>
            <person name="Zhang L."/>
        </authorList>
    </citation>
    <scope>NUCLEOTIDE SEQUENCE [LARGE SCALE GENOMIC DNA]</scope>
    <source>
        <strain evidence="10 11">MP602</strain>
    </source>
</reference>
<dbReference type="GeneID" id="34221950"/>